<dbReference type="Proteomes" id="UP000050833">
    <property type="component" value="Unassembled WGS sequence"/>
</dbReference>
<protein>
    <submittedName>
        <fullName evidence="1">Haloacid dehalogenase</fullName>
    </submittedName>
</protein>
<dbReference type="SFLD" id="SFLDS00003">
    <property type="entry name" value="Haloacid_Dehalogenase"/>
    <property type="match status" value="1"/>
</dbReference>
<dbReference type="PRINTS" id="PR00119">
    <property type="entry name" value="CATATPASE"/>
</dbReference>
<dbReference type="InterPro" id="IPR036412">
    <property type="entry name" value="HAD-like_sf"/>
</dbReference>
<dbReference type="SFLD" id="SFLDG01140">
    <property type="entry name" value="C2.B:_Phosphomannomutase_and_P"/>
    <property type="match status" value="1"/>
</dbReference>
<name>A0AAW3JRP6_9FIRM</name>
<dbReference type="NCBIfam" id="TIGR01484">
    <property type="entry name" value="HAD-SF-IIB"/>
    <property type="match status" value="1"/>
</dbReference>
<dbReference type="RefSeq" id="WP_055944825.1">
    <property type="nucleotide sequence ID" value="NZ_JAQDCV010000005.1"/>
</dbReference>
<dbReference type="SFLD" id="SFLDG01144">
    <property type="entry name" value="C2.B.4:_PGP_Like"/>
    <property type="match status" value="1"/>
</dbReference>
<dbReference type="Gene3D" id="3.30.1240.10">
    <property type="match status" value="1"/>
</dbReference>
<proteinExistence type="predicted"/>
<evidence type="ECO:0000313" key="1">
    <source>
        <dbReference type="EMBL" id="KQC85189.1"/>
    </source>
</evidence>
<keyword evidence="2" id="KW-1185">Reference proteome</keyword>
<dbReference type="SUPFAM" id="SSF56784">
    <property type="entry name" value="HAD-like"/>
    <property type="match status" value="1"/>
</dbReference>
<dbReference type="GO" id="GO:0005829">
    <property type="term" value="C:cytosol"/>
    <property type="evidence" value="ECO:0007669"/>
    <property type="project" value="TreeGrafter"/>
</dbReference>
<dbReference type="GO" id="GO:0000287">
    <property type="term" value="F:magnesium ion binding"/>
    <property type="evidence" value="ECO:0007669"/>
    <property type="project" value="TreeGrafter"/>
</dbReference>
<dbReference type="Pfam" id="PF08282">
    <property type="entry name" value="Hydrolase_3"/>
    <property type="match status" value="1"/>
</dbReference>
<dbReference type="InterPro" id="IPR006379">
    <property type="entry name" value="HAD-SF_hydro_IIB"/>
</dbReference>
<dbReference type="PANTHER" id="PTHR10000">
    <property type="entry name" value="PHOSPHOSERINE PHOSPHATASE"/>
    <property type="match status" value="1"/>
</dbReference>
<dbReference type="NCBIfam" id="TIGR00099">
    <property type="entry name" value="Cof-subfamily"/>
    <property type="match status" value="1"/>
</dbReference>
<organism evidence="1 2">
    <name type="scientific">Butyribacter intestini</name>
    <dbReference type="NCBI Taxonomy" id="1703332"/>
    <lineage>
        <taxon>Bacteria</taxon>
        <taxon>Bacillati</taxon>
        <taxon>Bacillota</taxon>
        <taxon>Clostridia</taxon>
        <taxon>Lachnospirales</taxon>
        <taxon>Lachnospiraceae</taxon>
        <taxon>Butyribacter</taxon>
    </lineage>
</organism>
<accession>A0AAW3JRP6</accession>
<dbReference type="InterPro" id="IPR023214">
    <property type="entry name" value="HAD_sf"/>
</dbReference>
<dbReference type="Gene3D" id="3.40.50.1000">
    <property type="entry name" value="HAD superfamily/HAD-like"/>
    <property type="match status" value="1"/>
</dbReference>
<gene>
    <name evidence="1" type="ORF">APZ18_10855</name>
</gene>
<dbReference type="EMBL" id="LLKB01000005">
    <property type="protein sequence ID" value="KQC85189.1"/>
    <property type="molecule type" value="Genomic_DNA"/>
</dbReference>
<dbReference type="CDD" id="cd07516">
    <property type="entry name" value="HAD_Pase"/>
    <property type="match status" value="1"/>
</dbReference>
<dbReference type="PANTHER" id="PTHR10000:SF8">
    <property type="entry name" value="HAD SUPERFAMILY HYDROLASE-LIKE, TYPE 3"/>
    <property type="match status" value="1"/>
</dbReference>
<dbReference type="InterPro" id="IPR000150">
    <property type="entry name" value="Cof"/>
</dbReference>
<dbReference type="GO" id="GO:0016791">
    <property type="term" value="F:phosphatase activity"/>
    <property type="evidence" value="ECO:0007669"/>
    <property type="project" value="TreeGrafter"/>
</dbReference>
<dbReference type="AlphaFoldDB" id="A0AAW3JRP6"/>
<dbReference type="PROSITE" id="PS01229">
    <property type="entry name" value="COF_2"/>
    <property type="match status" value="1"/>
</dbReference>
<sequence>MSTKIGKDKKVLVLDLDGTLTNSQKEITDRTLDAIMKMQEQGHKIVIATGRPTPGAEPVAKKLKLDKFGGFIAAFNGGQITDCGTGEVIYQQTLPEDIVPKLFKLAEELNIGLVSYDRTGIIAADRPDKYIDLEARINHLPVSYKKNIIEYIDFPLNKCLGTAEPEVAPEKEQAFKERFGDRINVSRSEPFFIEITPKGIDKAASLEHLCEIIGSSRENMIACGDGFNDISMIKYAGVGVAMANAQEEVKAVADYITASNDEDGVAQVIYEMILKEND</sequence>
<comment type="caution">
    <text evidence="1">The sequence shown here is derived from an EMBL/GenBank/DDBJ whole genome shotgun (WGS) entry which is preliminary data.</text>
</comment>
<reference evidence="1 2" key="1">
    <citation type="submission" date="2015-10" db="EMBL/GenBank/DDBJ databases">
        <title>Butyribacter intestini gen. nov., sp. nov., a butyric acid-producing bacterium of the family Lachnospiraceae isolated from the human faeces.</title>
        <authorList>
            <person name="Zou Y."/>
            <person name="Xue W."/>
            <person name="Luo G."/>
            <person name="Lv M."/>
        </authorList>
    </citation>
    <scope>NUCLEOTIDE SEQUENCE [LARGE SCALE GENOMIC DNA]</scope>
    <source>
        <strain evidence="1 2">TF01-11</strain>
    </source>
</reference>
<evidence type="ECO:0000313" key="2">
    <source>
        <dbReference type="Proteomes" id="UP000050833"/>
    </source>
</evidence>